<evidence type="ECO:0000256" key="4">
    <source>
        <dbReference type="ARBA" id="ARBA00023186"/>
    </source>
</evidence>
<comment type="caution">
    <text evidence="6">The sequence shown here is derived from an EMBL/GenBank/DDBJ whole genome shotgun (WGS) entry which is preliminary data.</text>
</comment>
<keyword evidence="6" id="KW-0966">Cell projection</keyword>
<keyword evidence="1 5" id="KW-0963">Cytoplasm</keyword>
<protein>
    <recommendedName>
        <fullName evidence="5">Flagellar assembly factor FliW</fullName>
    </recommendedName>
</protein>
<keyword evidence="4 5" id="KW-0143">Chaperone</keyword>
<keyword evidence="2 5" id="KW-1005">Bacterial flagellum biogenesis</keyword>
<dbReference type="Pfam" id="PF02623">
    <property type="entry name" value="FliW"/>
    <property type="match status" value="1"/>
</dbReference>
<evidence type="ECO:0000256" key="3">
    <source>
        <dbReference type="ARBA" id="ARBA00022845"/>
    </source>
</evidence>
<dbReference type="EMBL" id="AZQP01000013">
    <property type="protein sequence ID" value="EYE88777.1"/>
    <property type="molecule type" value="Genomic_DNA"/>
</dbReference>
<dbReference type="NCBIfam" id="NF009793">
    <property type="entry name" value="PRK13285.1-1"/>
    <property type="match status" value="1"/>
</dbReference>
<dbReference type="RefSeq" id="WP_035379016.1">
    <property type="nucleotide sequence ID" value="NZ_AZQP01000013.1"/>
</dbReference>
<gene>
    <name evidence="5" type="primary">fliW</name>
    <name evidence="6" type="ORF">Q428_05875</name>
</gene>
<keyword evidence="6" id="KW-0969">Cilium</keyword>
<evidence type="ECO:0000256" key="1">
    <source>
        <dbReference type="ARBA" id="ARBA00022490"/>
    </source>
</evidence>
<dbReference type="AlphaFoldDB" id="A0A017RVR5"/>
<comment type="subunit">
    <text evidence="5">Interacts with translational regulator CsrA and flagellin(s).</text>
</comment>
<evidence type="ECO:0000256" key="2">
    <source>
        <dbReference type="ARBA" id="ARBA00022795"/>
    </source>
</evidence>
<dbReference type="PANTHER" id="PTHR39190:SF1">
    <property type="entry name" value="FLAGELLAR ASSEMBLY FACTOR FLIW"/>
    <property type="match status" value="1"/>
</dbReference>
<evidence type="ECO:0000313" key="7">
    <source>
        <dbReference type="Proteomes" id="UP000019681"/>
    </source>
</evidence>
<dbReference type="Proteomes" id="UP000019681">
    <property type="component" value="Unassembled WGS sequence"/>
</dbReference>
<name>A0A017RVR5_9CLOT</name>
<organism evidence="6 7">
    <name type="scientific">Fervidicella metallireducens AeB</name>
    <dbReference type="NCBI Taxonomy" id="1403537"/>
    <lineage>
        <taxon>Bacteria</taxon>
        <taxon>Bacillati</taxon>
        <taxon>Bacillota</taxon>
        <taxon>Clostridia</taxon>
        <taxon>Eubacteriales</taxon>
        <taxon>Clostridiaceae</taxon>
        <taxon>Fervidicella</taxon>
    </lineage>
</organism>
<dbReference type="GO" id="GO:0006417">
    <property type="term" value="P:regulation of translation"/>
    <property type="evidence" value="ECO:0007669"/>
    <property type="project" value="UniProtKB-KW"/>
</dbReference>
<dbReference type="InterPro" id="IPR003775">
    <property type="entry name" value="Flagellar_assembly_factor_FliW"/>
</dbReference>
<reference evidence="6 7" key="1">
    <citation type="journal article" date="2014" name="Genome Announc.">
        <title>Draft Genome Sequence of Fervidicella metallireducens Strain AeBT, an Iron-Reducing Thermoanaerobe from the Great Artesian Basin.</title>
        <authorList>
            <person name="Patel B.K."/>
        </authorList>
    </citation>
    <scope>NUCLEOTIDE SEQUENCE [LARGE SCALE GENOMIC DNA]</scope>
    <source>
        <strain evidence="6 7">AeB</strain>
    </source>
</reference>
<dbReference type="GO" id="GO:0005737">
    <property type="term" value="C:cytoplasm"/>
    <property type="evidence" value="ECO:0007669"/>
    <property type="project" value="UniProtKB-SubCell"/>
</dbReference>
<keyword evidence="7" id="KW-1185">Reference proteome</keyword>
<accession>A0A017RVR5</accession>
<comment type="subcellular location">
    <subcellularLocation>
        <location evidence="5">Cytoplasm</location>
    </subcellularLocation>
</comment>
<evidence type="ECO:0000313" key="6">
    <source>
        <dbReference type="EMBL" id="EYE88777.1"/>
    </source>
</evidence>
<comment type="function">
    <text evidence="5">Acts as an anti-CsrA protein, binds CsrA and prevents it from repressing translation of its target genes, one of which is flagellin. Binds to flagellin and participates in the assembly of the flagellum.</text>
</comment>
<keyword evidence="6" id="KW-0282">Flagellum</keyword>
<dbReference type="OrthoDB" id="9801235at2"/>
<dbReference type="Gene3D" id="2.30.290.10">
    <property type="entry name" value="BH3618-like"/>
    <property type="match status" value="1"/>
</dbReference>
<sequence>MKISTKFFGEIELEDSQIITFKRGIPGFENEKKFVLLDIEDTNFKCIQSINDKDVCLLLISPWDYIKDYEIELSDEEIKELELTSHEQVMVYNVVTIRENKITANFLAPIIINIINNNGKQIILTDSKYSIRQEIKC</sequence>
<dbReference type="SUPFAM" id="SSF141457">
    <property type="entry name" value="BH3618-like"/>
    <property type="match status" value="1"/>
</dbReference>
<dbReference type="GO" id="GO:0044780">
    <property type="term" value="P:bacterial-type flagellum assembly"/>
    <property type="evidence" value="ECO:0007669"/>
    <property type="project" value="UniProtKB-UniRule"/>
</dbReference>
<comment type="similarity">
    <text evidence="5">Belongs to the FliW family.</text>
</comment>
<dbReference type="PANTHER" id="PTHR39190">
    <property type="entry name" value="FLAGELLAR ASSEMBLY FACTOR FLIW"/>
    <property type="match status" value="1"/>
</dbReference>
<dbReference type="STRING" id="1403537.Q428_05875"/>
<keyword evidence="3 5" id="KW-0810">Translation regulation</keyword>
<dbReference type="HAMAP" id="MF_01185">
    <property type="entry name" value="FliW"/>
    <property type="match status" value="1"/>
</dbReference>
<proteinExistence type="inferred from homology"/>
<dbReference type="InterPro" id="IPR024046">
    <property type="entry name" value="Flagellar_assmbl_FliW_dom_sf"/>
</dbReference>
<evidence type="ECO:0000256" key="5">
    <source>
        <dbReference type="HAMAP-Rule" id="MF_01185"/>
    </source>
</evidence>